<reference evidence="3 4" key="1">
    <citation type="submission" date="2021-06" db="EMBL/GenBank/DDBJ databases">
        <title>Genome-based taxonomic framework of Microbacterium strains isolated from marine environment, the description of four new species and reclassification of four preexisting species.</title>
        <authorList>
            <person name="Lee S.D."/>
            <person name="Kim S.-M."/>
            <person name="Byeon Y.-S."/>
            <person name="Yang H.L."/>
            <person name="Kim I.S."/>
        </authorList>
    </citation>
    <scope>NUCLEOTIDE SEQUENCE [LARGE SCALE GENOMIC DNA]</scope>
    <source>
        <strain evidence="3 4">SSW1-49</strain>
    </source>
</reference>
<feature type="compositionally biased region" description="Pro residues" evidence="1">
    <location>
        <begin position="181"/>
        <end position="202"/>
    </location>
</feature>
<dbReference type="EMBL" id="JAHWXN010000001">
    <property type="protein sequence ID" value="MCK2036448.1"/>
    <property type="molecule type" value="Genomic_DNA"/>
</dbReference>
<feature type="transmembrane region" description="Helical" evidence="2">
    <location>
        <begin position="71"/>
        <end position="102"/>
    </location>
</feature>
<gene>
    <name evidence="3" type="ORF">KZC51_09895</name>
</gene>
<feature type="compositionally biased region" description="Low complexity" evidence="1">
    <location>
        <begin position="169"/>
        <end position="180"/>
    </location>
</feature>
<keyword evidence="2" id="KW-0472">Membrane</keyword>
<feature type="transmembrane region" description="Helical" evidence="2">
    <location>
        <begin position="114"/>
        <end position="133"/>
    </location>
</feature>
<keyword evidence="2" id="KW-1133">Transmembrane helix</keyword>
<protein>
    <submittedName>
        <fullName evidence="3">Large exoprotein</fullName>
    </submittedName>
</protein>
<keyword evidence="2" id="KW-0812">Transmembrane</keyword>
<sequence>MDSYYYDAGAAAFIGIIVLISFIVGIAGYVLGSLFLMKIFDKAGVQGKWRAWVPVYNTMIFFKLGDLSPWLVLYGLGGTILLSWIGIGAIFSIALAVLSLLAAWRIGLKLQKDAVWVVLYFFLAIVWLGINAFDKSRWNPNIVPASWASNGFLGDRTVWDGIPVQPSGAAPQGYGAAPQGYAPPAPQGYAPPAPQGYAPPAPQGYAPPAQPGYAAPAAPSTGAPVPPASPSTPPAPPAAPPAAPTTPPAPPAAPPAAPTTPPADPTQPPA</sequence>
<evidence type="ECO:0000313" key="4">
    <source>
        <dbReference type="Proteomes" id="UP001300096"/>
    </source>
</evidence>
<feature type="transmembrane region" description="Helical" evidence="2">
    <location>
        <begin position="49"/>
        <end position="65"/>
    </location>
</feature>
<keyword evidence="4" id="KW-1185">Reference proteome</keyword>
<feature type="compositionally biased region" description="Pro residues" evidence="1">
    <location>
        <begin position="224"/>
        <end position="270"/>
    </location>
</feature>
<accession>A0ABT0FEF4</accession>
<dbReference type="RefSeq" id="WP_247629812.1">
    <property type="nucleotide sequence ID" value="NZ_JAHWXN010000001.1"/>
</dbReference>
<feature type="compositionally biased region" description="Low complexity" evidence="1">
    <location>
        <begin position="203"/>
        <end position="223"/>
    </location>
</feature>
<dbReference type="Proteomes" id="UP001300096">
    <property type="component" value="Unassembled WGS sequence"/>
</dbReference>
<name>A0ABT0FEF4_9MICO</name>
<evidence type="ECO:0000256" key="2">
    <source>
        <dbReference type="SAM" id="Phobius"/>
    </source>
</evidence>
<evidence type="ECO:0000313" key="3">
    <source>
        <dbReference type="EMBL" id="MCK2036448.1"/>
    </source>
</evidence>
<organism evidence="3 4">
    <name type="scientific">Microbacterium croceum</name>
    <dbReference type="NCBI Taxonomy" id="2851645"/>
    <lineage>
        <taxon>Bacteria</taxon>
        <taxon>Bacillati</taxon>
        <taxon>Actinomycetota</taxon>
        <taxon>Actinomycetes</taxon>
        <taxon>Micrococcales</taxon>
        <taxon>Microbacteriaceae</taxon>
        <taxon>Microbacterium</taxon>
    </lineage>
</organism>
<feature type="transmembrane region" description="Helical" evidence="2">
    <location>
        <begin position="12"/>
        <end position="37"/>
    </location>
</feature>
<comment type="caution">
    <text evidence="3">The sequence shown here is derived from an EMBL/GenBank/DDBJ whole genome shotgun (WGS) entry which is preliminary data.</text>
</comment>
<proteinExistence type="predicted"/>
<evidence type="ECO:0000256" key="1">
    <source>
        <dbReference type="SAM" id="MobiDB-lite"/>
    </source>
</evidence>
<feature type="region of interest" description="Disordered" evidence="1">
    <location>
        <begin position="169"/>
        <end position="270"/>
    </location>
</feature>